<keyword evidence="4 5" id="KW-0808">Transferase</keyword>
<evidence type="ECO:0000313" key="9">
    <source>
        <dbReference type="Proteomes" id="UP000198406"/>
    </source>
</evidence>
<evidence type="ECO:0000313" key="8">
    <source>
        <dbReference type="EMBL" id="GAX21438.1"/>
    </source>
</evidence>
<keyword evidence="5" id="KW-0333">Golgi apparatus</keyword>
<evidence type="ECO:0000256" key="3">
    <source>
        <dbReference type="ARBA" id="ARBA00022676"/>
    </source>
</evidence>
<reference evidence="8 9" key="1">
    <citation type="journal article" date="2015" name="Plant Cell">
        <title>Oil accumulation by the oleaginous diatom Fistulifera solaris as revealed by the genome and transcriptome.</title>
        <authorList>
            <person name="Tanaka T."/>
            <person name="Maeda Y."/>
            <person name="Veluchamy A."/>
            <person name="Tanaka M."/>
            <person name="Abida H."/>
            <person name="Marechal E."/>
            <person name="Bowler C."/>
            <person name="Muto M."/>
            <person name="Sunaga Y."/>
            <person name="Tanaka M."/>
            <person name="Yoshino T."/>
            <person name="Taniguchi T."/>
            <person name="Fukuda Y."/>
            <person name="Nemoto M."/>
            <person name="Matsumoto M."/>
            <person name="Wong P.S."/>
            <person name="Aburatani S."/>
            <person name="Fujibuchi W."/>
        </authorList>
    </citation>
    <scope>NUCLEOTIDE SEQUENCE [LARGE SCALE GENOMIC DNA]</scope>
    <source>
        <strain evidence="8 9">JPCC DA0580</strain>
    </source>
</reference>
<keyword evidence="9" id="KW-1185">Reference proteome</keyword>
<evidence type="ECO:0000256" key="6">
    <source>
        <dbReference type="SAM" id="MobiDB-lite"/>
    </source>
</evidence>
<dbReference type="Gene3D" id="3.40.50.11660">
    <property type="entry name" value="Glycosyl transferase family 10, C-terminal domain"/>
    <property type="match status" value="1"/>
</dbReference>
<evidence type="ECO:0000256" key="5">
    <source>
        <dbReference type="RuleBase" id="RU003832"/>
    </source>
</evidence>
<evidence type="ECO:0000256" key="1">
    <source>
        <dbReference type="ARBA" id="ARBA00004922"/>
    </source>
</evidence>
<dbReference type="InterPro" id="IPR055270">
    <property type="entry name" value="Glyco_tran_10_C"/>
</dbReference>
<sequence length="621" mass="71031">MDFVTLQESSEMPENHHLKHLRDSFQSPQHQQPQSSVTKASPTIPNVEDYLTKLRALEKTLNAKSCQRRNDKTDEFVLNGDFCSDSSATNFVYHNSLPFERIFCGQVIPPNSHTTTNQLCHSPARLFEQIPQITGNMKPVQLSFRASSQSHAKLFPCDIPCHSVEGGGVVQTRYVTPIDNSAAWKITFSMEGPMYYRQLAIQEGEYKKHHYYSTTSYESEVPLPYFSWAEYDIHSPSPVDFDTAIKGASFMAKNCASRNKREALVQELSKHFRVDALSLCLHNAEPPPGANLRDKIQTMRFYLFHLAFENQCYPDYITEKLWGPMQSGTIPVYFGSPNAKDHAPNNSLIMVDDFPDVATLGKYLNEVANNRTLFEFHQQWRKEPLPPHFHARYDFTEVHSTCRTCRWAYSKFYGLGWNHQNQSLRELEVPRFPCVNGDGQLVQPFTEQWLTPSYAPPSLTYNGPSQRICYERESETLSNHILVIGDALRRTVWQQDGVIDMRIDLLDPGTAFHPHILQIRAPFLAGNSIAMKEIETGHTRIQSGKARFTVLTWPKRNVELKQNGDGGVVEIIIDETSHIPLKLRIIVEDVETLRKGADQDENFFGGLMKKDFFNPMEILFS</sequence>
<dbReference type="OrthoDB" id="43306at2759"/>
<dbReference type="GO" id="GO:0032580">
    <property type="term" value="C:Golgi cisterna membrane"/>
    <property type="evidence" value="ECO:0007669"/>
    <property type="project" value="UniProtKB-SubCell"/>
</dbReference>
<feature type="compositionally biased region" description="Low complexity" evidence="6">
    <location>
        <begin position="24"/>
        <end position="36"/>
    </location>
</feature>
<comment type="similarity">
    <text evidence="2 5">Belongs to the glycosyltransferase 10 family.</text>
</comment>
<evidence type="ECO:0000256" key="4">
    <source>
        <dbReference type="ARBA" id="ARBA00022679"/>
    </source>
</evidence>
<evidence type="ECO:0000256" key="2">
    <source>
        <dbReference type="ARBA" id="ARBA00008919"/>
    </source>
</evidence>
<dbReference type="GO" id="GO:0046920">
    <property type="term" value="F:alpha-(1-&gt;3)-fucosyltransferase activity"/>
    <property type="evidence" value="ECO:0007669"/>
    <property type="project" value="TreeGrafter"/>
</dbReference>
<dbReference type="InterPro" id="IPR001503">
    <property type="entry name" value="Glyco_trans_10"/>
</dbReference>
<protein>
    <recommendedName>
        <fullName evidence="5">Fucosyltransferase</fullName>
        <ecNumber evidence="5">2.4.1.-</ecNumber>
    </recommendedName>
</protein>
<feature type="region of interest" description="Disordered" evidence="6">
    <location>
        <begin position="23"/>
        <end position="44"/>
    </location>
</feature>
<keyword evidence="5" id="KW-0472">Membrane</keyword>
<comment type="pathway">
    <text evidence="1">Protein modification; protein glycosylation.</text>
</comment>
<keyword evidence="3 5" id="KW-0328">Glycosyltransferase</keyword>
<dbReference type="EMBL" id="BDSP01000167">
    <property type="protein sequence ID" value="GAX21438.1"/>
    <property type="molecule type" value="Genomic_DNA"/>
</dbReference>
<dbReference type="EC" id="2.4.1.-" evidence="5"/>
<dbReference type="Proteomes" id="UP000198406">
    <property type="component" value="Unassembled WGS sequence"/>
</dbReference>
<name>A0A1Z5K663_FISSO</name>
<comment type="subcellular location">
    <subcellularLocation>
        <location evidence="5">Golgi apparatus</location>
        <location evidence="5">Golgi stack membrane</location>
        <topology evidence="5">Single-pass type II membrane protein</topology>
    </subcellularLocation>
</comment>
<gene>
    <name evidence="8" type="ORF">FisN_10Hh016</name>
</gene>
<proteinExistence type="inferred from homology"/>
<organism evidence="8 9">
    <name type="scientific">Fistulifera solaris</name>
    <name type="common">Oleaginous diatom</name>
    <dbReference type="NCBI Taxonomy" id="1519565"/>
    <lineage>
        <taxon>Eukaryota</taxon>
        <taxon>Sar</taxon>
        <taxon>Stramenopiles</taxon>
        <taxon>Ochrophyta</taxon>
        <taxon>Bacillariophyta</taxon>
        <taxon>Bacillariophyceae</taxon>
        <taxon>Bacillariophycidae</taxon>
        <taxon>Naviculales</taxon>
        <taxon>Naviculaceae</taxon>
        <taxon>Fistulifera</taxon>
    </lineage>
</organism>
<feature type="domain" description="Fucosyltransferase C-terminal" evidence="7">
    <location>
        <begin position="248"/>
        <end position="406"/>
    </location>
</feature>
<dbReference type="InterPro" id="IPR038577">
    <property type="entry name" value="GT10-like_C_sf"/>
</dbReference>
<accession>A0A1Z5K663</accession>
<dbReference type="UniPathway" id="UPA00378"/>
<dbReference type="PANTHER" id="PTHR11929">
    <property type="entry name" value="ALPHA- 1,3 -FUCOSYLTRANSFERASE"/>
    <property type="match status" value="1"/>
</dbReference>
<dbReference type="PANTHER" id="PTHR11929:SF194">
    <property type="entry name" value="ALPHA-(1,3)-FUCOSYLTRANSFERASE 10"/>
    <property type="match status" value="1"/>
</dbReference>
<keyword evidence="5" id="KW-0812">Transmembrane</keyword>
<evidence type="ECO:0000259" key="7">
    <source>
        <dbReference type="Pfam" id="PF00852"/>
    </source>
</evidence>
<dbReference type="InParanoid" id="A0A1Z5K663"/>
<dbReference type="Pfam" id="PF00852">
    <property type="entry name" value="Glyco_transf_10"/>
    <property type="match status" value="1"/>
</dbReference>
<dbReference type="SUPFAM" id="SSF53756">
    <property type="entry name" value="UDP-Glycosyltransferase/glycogen phosphorylase"/>
    <property type="match status" value="1"/>
</dbReference>
<dbReference type="AlphaFoldDB" id="A0A1Z5K663"/>
<comment type="caution">
    <text evidence="8">The sequence shown here is derived from an EMBL/GenBank/DDBJ whole genome shotgun (WGS) entry which is preliminary data.</text>
</comment>